<reference evidence="2" key="2">
    <citation type="submission" date="2009-09" db="EMBL/GenBank/DDBJ databases">
        <title>Complete sequence of chromosome of Candidatus Accumulibacter phosphatis clade IIA str. UW-1.</title>
        <authorList>
            <consortium name="US DOE Joint Genome Institute"/>
            <person name="Martin H.G."/>
            <person name="Ivanova N."/>
            <person name="Kunin V."/>
            <person name="Warnecke F."/>
            <person name="Barry K."/>
            <person name="He S."/>
            <person name="Salamov A."/>
            <person name="Szeto E."/>
            <person name="Dalin E."/>
            <person name="Pangilinan J.L."/>
            <person name="Lapidus A."/>
            <person name="Lowry S."/>
            <person name="Kyrpides N.C."/>
            <person name="McMahon K.D."/>
            <person name="Hugenholtz P."/>
        </authorList>
    </citation>
    <scope>NUCLEOTIDE SEQUENCE [LARGE SCALE GENOMIC DNA]</scope>
    <source>
        <strain evidence="2">UW-1</strain>
    </source>
</reference>
<name>C7RSE6_ACCRE</name>
<reference evidence="2" key="1">
    <citation type="submission" date="2009-08" db="EMBL/GenBank/DDBJ databases">
        <authorList>
            <consortium name="US DOE Joint Genome Institute"/>
            <person name="Lucas S."/>
            <person name="Copeland A."/>
            <person name="Lapidus A."/>
            <person name="Glavina del Rio T."/>
            <person name="Dalin E."/>
            <person name="Tice H."/>
            <person name="Bruce D."/>
            <person name="Barry K."/>
            <person name="Pitluck S."/>
            <person name="Lowry S."/>
            <person name="Larimer F."/>
            <person name="Land M."/>
            <person name="Hauser L."/>
            <person name="Kyrpides N."/>
            <person name="Ivanova N."/>
            <person name="McMahon K.D."/>
            <person name="Hugenholtz P."/>
        </authorList>
    </citation>
    <scope>NUCLEOTIDE SEQUENCE</scope>
    <source>
        <strain evidence="2">UW-1</strain>
    </source>
</reference>
<feature type="transmembrane region" description="Helical" evidence="1">
    <location>
        <begin position="20"/>
        <end position="38"/>
    </location>
</feature>
<feature type="transmembrane region" description="Helical" evidence="1">
    <location>
        <begin position="70"/>
        <end position="88"/>
    </location>
</feature>
<keyword evidence="1" id="KW-1133">Transmembrane helix</keyword>
<keyword evidence="1" id="KW-0812">Transmembrane</keyword>
<dbReference type="EMBL" id="CP001715">
    <property type="protein sequence ID" value="ACV34659.1"/>
    <property type="molecule type" value="Genomic_DNA"/>
</dbReference>
<feature type="transmembrane region" description="Helical" evidence="1">
    <location>
        <begin position="204"/>
        <end position="221"/>
    </location>
</feature>
<feature type="transmembrane region" description="Helical" evidence="1">
    <location>
        <begin position="295"/>
        <end position="312"/>
    </location>
</feature>
<keyword evidence="1" id="KW-0472">Membrane</keyword>
<accession>C7RSE6</accession>
<organism evidence="2">
    <name type="scientific">Accumulibacter regalis</name>
    <dbReference type="NCBI Taxonomy" id="522306"/>
    <lineage>
        <taxon>Bacteria</taxon>
        <taxon>Pseudomonadati</taxon>
        <taxon>Pseudomonadota</taxon>
        <taxon>Betaproteobacteria</taxon>
        <taxon>Candidatus Accumulibacter</taxon>
    </lineage>
</organism>
<feature type="transmembrane region" description="Helical" evidence="1">
    <location>
        <begin position="134"/>
        <end position="154"/>
    </location>
</feature>
<feature type="transmembrane region" description="Helical" evidence="1">
    <location>
        <begin position="266"/>
        <end position="283"/>
    </location>
</feature>
<dbReference type="eggNOG" id="COG0815">
    <property type="taxonomic scope" value="Bacteria"/>
</dbReference>
<evidence type="ECO:0000313" key="2">
    <source>
        <dbReference type="EMBL" id="ACV34659.1"/>
    </source>
</evidence>
<sequence>MPKLPSELSVPDGPRWGPPVLLLLTIVVAILPFWVVSVPPSTDLPQHLSQIFLFEETLAGNRPELVVTPWYYPNTLVYGLIYSFWLVADPLVAGRLTLSALAAGWLLGSYALARCRRRQIESWLIGVPLVFNFLFYWGLLNFLVGWPVFCLFVVVASRRPGWLQAAGMAGTALLLYYAHALWFLMASVWVIARFVDKQPGSWRLSLASLVPAWVLACIWYPQLAMNRQASGVSTMPEWSTMPLERAKLEYFANAAQGGLQGSLEQMFVIILAAWILLAVVTRWRQLDAEIDRPLFLAALGLLLAYWVLPWNYMNTIFFNQRWLPCALVLLLLALPAPRMARVYGITVGLGLTLIFSLATIKSWRDWDEEQMGGFLASVQQLNKADRVFGVDMDGGSIYVKGRPGLQLSSYAQALRGCDTNFSFTEHYSGIVQYRNPAHVNPTRELVWSPYRSKPDHLVGFNRVLINGDANLHEFARQRLKIEPIDDSRATWRLYRISGQP</sequence>
<protein>
    <recommendedName>
        <fullName evidence="3">Glycosyltransferase RgtA/B/C/D-like domain-containing protein</fullName>
    </recommendedName>
</protein>
<dbReference type="KEGG" id="app:CAP2UW1_1335"/>
<feature type="transmembrane region" description="Helical" evidence="1">
    <location>
        <begin position="174"/>
        <end position="192"/>
    </location>
</feature>
<dbReference type="HOGENOM" id="CLU_547168_0_0_4"/>
<proteinExistence type="predicted"/>
<gene>
    <name evidence="2" type="ordered locus">CAP2UW1_1335</name>
</gene>
<feature type="transmembrane region" description="Helical" evidence="1">
    <location>
        <begin position="94"/>
        <end position="113"/>
    </location>
</feature>
<feature type="transmembrane region" description="Helical" evidence="1">
    <location>
        <begin position="342"/>
        <end position="360"/>
    </location>
</feature>
<evidence type="ECO:0008006" key="3">
    <source>
        <dbReference type="Google" id="ProtNLM"/>
    </source>
</evidence>
<evidence type="ECO:0000256" key="1">
    <source>
        <dbReference type="SAM" id="Phobius"/>
    </source>
</evidence>
<dbReference type="AlphaFoldDB" id="C7RSE6"/>